<dbReference type="EMBL" id="MVHW01000006">
    <property type="protein sequence ID" value="ORB07398.1"/>
    <property type="molecule type" value="Genomic_DNA"/>
</dbReference>
<dbReference type="Proteomes" id="UP000192760">
    <property type="component" value="Unassembled WGS sequence"/>
</dbReference>
<name>A0A1X0G0U2_MYCNT</name>
<protein>
    <submittedName>
        <fullName evidence="1">Uncharacterized protein</fullName>
    </submittedName>
</protein>
<sequence length="136" mass="14798">MAKMRRRIGVVTHGTSGYRQGCRCDVCKEAESARNAHYRVSGTTKSKVLAMPSQPGEVERAVIEEAEIHCSTGYRVVTARTLARVLDNPNMAGVHVSTARQLVPILNAMHDSGPGKRKGSARLALVSDMAKSRRPK</sequence>
<gene>
    <name evidence="1" type="ORF">BST30_07985</name>
</gene>
<dbReference type="RefSeq" id="WP_083094331.1">
    <property type="nucleotide sequence ID" value="NZ_AP022590.1"/>
</dbReference>
<reference evidence="1 2" key="1">
    <citation type="submission" date="2017-02" db="EMBL/GenBank/DDBJ databases">
        <title>The new phylogeny of genus Mycobacterium.</title>
        <authorList>
            <person name="Tortoli E."/>
            <person name="Trovato A."/>
            <person name="Cirillo D.M."/>
        </authorList>
    </citation>
    <scope>NUCLEOTIDE SEQUENCE [LARGE SCALE GENOMIC DNA]</scope>
    <source>
        <strain evidence="1 2">DSM 45255</strain>
    </source>
</reference>
<evidence type="ECO:0000313" key="2">
    <source>
        <dbReference type="Proteomes" id="UP000192760"/>
    </source>
</evidence>
<dbReference type="STRING" id="560555.BST30_07985"/>
<organism evidence="1 2">
    <name type="scientific">Mycobacterium mantenii</name>
    <dbReference type="NCBI Taxonomy" id="560555"/>
    <lineage>
        <taxon>Bacteria</taxon>
        <taxon>Bacillati</taxon>
        <taxon>Actinomycetota</taxon>
        <taxon>Actinomycetes</taxon>
        <taxon>Mycobacteriales</taxon>
        <taxon>Mycobacteriaceae</taxon>
        <taxon>Mycobacterium</taxon>
        <taxon>Mycobacterium avium complex (MAC)</taxon>
    </lineage>
</organism>
<accession>A0A1X0G0U2</accession>
<dbReference type="AlphaFoldDB" id="A0A1X0G0U2"/>
<evidence type="ECO:0000313" key="1">
    <source>
        <dbReference type="EMBL" id="ORB07398.1"/>
    </source>
</evidence>
<comment type="caution">
    <text evidence="1">The sequence shown here is derived from an EMBL/GenBank/DDBJ whole genome shotgun (WGS) entry which is preliminary data.</text>
</comment>
<proteinExistence type="predicted"/>